<dbReference type="InterPro" id="IPR002372">
    <property type="entry name" value="PQQ_rpt_dom"/>
</dbReference>
<dbReference type="RefSeq" id="WP_190038162.1">
    <property type="nucleotide sequence ID" value="NZ_BMWD01000021.1"/>
</dbReference>
<proteinExistence type="predicted"/>
<dbReference type="Pfam" id="PF13360">
    <property type="entry name" value="PQQ_2"/>
    <property type="match status" value="1"/>
</dbReference>
<sequence length="439" mass="47659">MARGELPKLLLGDPAPPPWERHLLYAAMAIVLAMIPLVLLQQDRDDLVTGAQGSLPAALGTEAPVAPDHVVRRKTHLDEVLVGGLAVHSTDAGLKAADARTGEEFWHYERGDVDSAAALFDVSDRTVVNAYWDGELVGVDLRTGRRLWRETVRDDGIFQAVDLVGGQALTQTTGAVRAYDERDGHSLWTMRAPASCKDLVVPAAYALPDHLTVLGVICDRHRFATRSKVEEYNLLIGVDNRSGEALWQQPIGDPKLITRAGDRTLSVPTLHDGAEEDRLLDVDRGGTTPRAVSLPRSWDRVGSESGTVLLVDGTPEEGLDDRRATALRGYDTGRSRTVWRLEAPAGQEYGKAVIADGRAYVVRQPFVTGSEKGRRVRGELLVLDTGTGDVLHTLRLPVMAVPDEYWDDQGVTLDVRDVVGGAVAVQWEEGNGDLLVATG</sequence>
<dbReference type="Proteomes" id="UP000645555">
    <property type="component" value="Unassembled WGS sequence"/>
</dbReference>
<protein>
    <recommendedName>
        <fullName evidence="1">Pyrrolo-quinoline quinone repeat domain-containing protein</fullName>
    </recommendedName>
</protein>
<keyword evidence="3" id="KW-1185">Reference proteome</keyword>
<dbReference type="InterPro" id="IPR018391">
    <property type="entry name" value="PQQ_b-propeller_rpt"/>
</dbReference>
<reference evidence="2" key="2">
    <citation type="submission" date="2020-09" db="EMBL/GenBank/DDBJ databases">
        <authorList>
            <person name="Sun Q."/>
            <person name="Ohkuma M."/>
        </authorList>
    </citation>
    <scope>NUCLEOTIDE SEQUENCE</scope>
    <source>
        <strain evidence="2">JCM 4956</strain>
    </source>
</reference>
<dbReference type="SUPFAM" id="SSF50998">
    <property type="entry name" value="Quinoprotein alcohol dehydrogenase-like"/>
    <property type="match status" value="1"/>
</dbReference>
<accession>A0A918U103</accession>
<evidence type="ECO:0000259" key="1">
    <source>
        <dbReference type="Pfam" id="PF13360"/>
    </source>
</evidence>
<evidence type="ECO:0000313" key="3">
    <source>
        <dbReference type="Proteomes" id="UP000645555"/>
    </source>
</evidence>
<gene>
    <name evidence="2" type="ORF">GCM10010515_53930</name>
</gene>
<dbReference type="PANTHER" id="PTHR34512">
    <property type="entry name" value="CELL SURFACE PROTEIN"/>
    <property type="match status" value="1"/>
</dbReference>
<reference evidence="2" key="1">
    <citation type="journal article" date="2014" name="Int. J. Syst. Evol. Microbiol.">
        <title>Complete genome sequence of Corynebacterium casei LMG S-19264T (=DSM 44701T), isolated from a smear-ripened cheese.</title>
        <authorList>
            <consortium name="US DOE Joint Genome Institute (JGI-PGF)"/>
            <person name="Walter F."/>
            <person name="Albersmeier A."/>
            <person name="Kalinowski J."/>
            <person name="Ruckert C."/>
        </authorList>
    </citation>
    <scope>NUCLEOTIDE SEQUENCE</scope>
    <source>
        <strain evidence="2">JCM 4956</strain>
    </source>
</reference>
<comment type="caution">
    <text evidence="2">The sequence shown here is derived from an EMBL/GenBank/DDBJ whole genome shotgun (WGS) entry which is preliminary data.</text>
</comment>
<dbReference type="SMART" id="SM00564">
    <property type="entry name" value="PQQ"/>
    <property type="match status" value="4"/>
</dbReference>
<dbReference type="InterPro" id="IPR015943">
    <property type="entry name" value="WD40/YVTN_repeat-like_dom_sf"/>
</dbReference>
<evidence type="ECO:0000313" key="2">
    <source>
        <dbReference type="EMBL" id="GGX79385.1"/>
    </source>
</evidence>
<dbReference type="InterPro" id="IPR011047">
    <property type="entry name" value="Quinoprotein_ADH-like_sf"/>
</dbReference>
<name>A0A918U103_9ACTN</name>
<dbReference type="Gene3D" id="2.130.10.10">
    <property type="entry name" value="YVTN repeat-like/Quinoprotein amine dehydrogenase"/>
    <property type="match status" value="1"/>
</dbReference>
<dbReference type="EMBL" id="BMWD01000021">
    <property type="protein sequence ID" value="GGX79385.1"/>
    <property type="molecule type" value="Genomic_DNA"/>
</dbReference>
<dbReference type="AlphaFoldDB" id="A0A918U103"/>
<organism evidence="2 3">
    <name type="scientific">Streptomyces fructofermentans</name>
    <dbReference type="NCBI Taxonomy" id="152141"/>
    <lineage>
        <taxon>Bacteria</taxon>
        <taxon>Bacillati</taxon>
        <taxon>Actinomycetota</taxon>
        <taxon>Actinomycetes</taxon>
        <taxon>Kitasatosporales</taxon>
        <taxon>Streptomycetaceae</taxon>
        <taxon>Streptomyces</taxon>
    </lineage>
</organism>
<dbReference type="PANTHER" id="PTHR34512:SF30">
    <property type="entry name" value="OUTER MEMBRANE PROTEIN ASSEMBLY FACTOR BAMB"/>
    <property type="match status" value="1"/>
</dbReference>
<feature type="domain" description="Pyrrolo-quinoline quinone repeat" evidence="1">
    <location>
        <begin position="85"/>
        <end position="155"/>
    </location>
</feature>